<accession>A0A432V8Y5</accession>
<feature type="domain" description="Fe/B12 periplasmic-binding" evidence="2">
    <location>
        <begin position="32"/>
        <end position="279"/>
    </location>
</feature>
<reference evidence="3 4" key="1">
    <citation type="submission" date="2018-11" db="EMBL/GenBank/DDBJ databases">
        <title>Pseudaminobacter arsenicus sp. nov., an arsenic-resistant bacterium isolated from arsenic-rich aquifers.</title>
        <authorList>
            <person name="Mu Y."/>
        </authorList>
    </citation>
    <scope>NUCLEOTIDE SEQUENCE [LARGE SCALE GENOMIC DNA]</scope>
    <source>
        <strain evidence="3 4">CB3</strain>
    </source>
</reference>
<evidence type="ECO:0000313" key="4">
    <source>
        <dbReference type="Proteomes" id="UP000281647"/>
    </source>
</evidence>
<dbReference type="PANTHER" id="PTHR30535">
    <property type="entry name" value="VITAMIN B12-BINDING PROTEIN"/>
    <property type="match status" value="1"/>
</dbReference>
<dbReference type="EMBL" id="RKST01000006">
    <property type="protein sequence ID" value="RUM98553.1"/>
    <property type="molecule type" value="Genomic_DNA"/>
</dbReference>
<evidence type="ECO:0000313" key="3">
    <source>
        <dbReference type="EMBL" id="RUM98553.1"/>
    </source>
</evidence>
<evidence type="ECO:0000256" key="1">
    <source>
        <dbReference type="SAM" id="SignalP"/>
    </source>
</evidence>
<dbReference type="InterPro" id="IPR002491">
    <property type="entry name" value="ABC_transptr_periplasmic_BD"/>
</dbReference>
<dbReference type="RefSeq" id="WP_128626407.1">
    <property type="nucleotide sequence ID" value="NZ_RKST01000006.1"/>
</dbReference>
<dbReference type="Gene3D" id="3.40.50.1980">
    <property type="entry name" value="Nitrogenase molybdenum iron protein domain"/>
    <property type="match status" value="2"/>
</dbReference>
<dbReference type="SUPFAM" id="SSF53807">
    <property type="entry name" value="Helical backbone' metal receptor"/>
    <property type="match status" value="1"/>
</dbReference>
<feature type="signal peptide" evidence="1">
    <location>
        <begin position="1"/>
        <end position="26"/>
    </location>
</feature>
<protein>
    <submittedName>
        <fullName evidence="3">ABC transporter substrate-binding protein</fullName>
    </submittedName>
</protein>
<comment type="caution">
    <text evidence="3">The sequence shown here is derived from an EMBL/GenBank/DDBJ whole genome shotgun (WGS) entry which is preliminary data.</text>
</comment>
<keyword evidence="4" id="KW-1185">Reference proteome</keyword>
<dbReference type="PANTHER" id="PTHR30535:SF34">
    <property type="entry name" value="MOLYBDATE-BINDING PROTEIN MOLA"/>
    <property type="match status" value="1"/>
</dbReference>
<dbReference type="Pfam" id="PF01497">
    <property type="entry name" value="Peripla_BP_2"/>
    <property type="match status" value="1"/>
</dbReference>
<sequence>MLSLTRFGTCLFLAAAALSIVSPAAAGQAPGRVVSMNVCTDQLAMLIAGEGQLHSVSVLASDPSTSVMVRQAKRYVANHALAEEIFLMEPDLVLAGTFSPRATVGLLRRLGFRVEEFAPARSFGDVRENITRIGELLGRRQRAAELVAGLDRGLAALQQAPASGKTIALSDSNSYTTGTGTLADEIFQAAGLTNIAEKLGVAGTVRLPMELLIMAKPDMIAISNHDYGAPALAQENFVHPAYRALGAKAQMVEVPVPNMICGAPFTLEAATILQKAAAQ</sequence>
<gene>
    <name evidence="3" type="ORF">EET67_07960</name>
</gene>
<proteinExistence type="predicted"/>
<dbReference type="Proteomes" id="UP000281647">
    <property type="component" value="Unassembled WGS sequence"/>
</dbReference>
<dbReference type="OrthoDB" id="1632039at2"/>
<evidence type="ECO:0000259" key="2">
    <source>
        <dbReference type="PROSITE" id="PS50983"/>
    </source>
</evidence>
<dbReference type="GO" id="GO:0071281">
    <property type="term" value="P:cellular response to iron ion"/>
    <property type="evidence" value="ECO:0007669"/>
    <property type="project" value="TreeGrafter"/>
</dbReference>
<dbReference type="InterPro" id="IPR050902">
    <property type="entry name" value="ABC_Transporter_SBP"/>
</dbReference>
<dbReference type="PROSITE" id="PS50983">
    <property type="entry name" value="FE_B12_PBP"/>
    <property type="match status" value="1"/>
</dbReference>
<organism evidence="3 4">
    <name type="scientific">Borborobacter arsenicus</name>
    <dbReference type="NCBI Taxonomy" id="1851146"/>
    <lineage>
        <taxon>Bacteria</taxon>
        <taxon>Pseudomonadati</taxon>
        <taxon>Pseudomonadota</taxon>
        <taxon>Alphaproteobacteria</taxon>
        <taxon>Hyphomicrobiales</taxon>
        <taxon>Phyllobacteriaceae</taxon>
        <taxon>Borborobacter</taxon>
    </lineage>
</organism>
<dbReference type="AlphaFoldDB" id="A0A432V8Y5"/>
<name>A0A432V8Y5_9HYPH</name>
<feature type="chain" id="PRO_5019337168" evidence="1">
    <location>
        <begin position="27"/>
        <end position="279"/>
    </location>
</feature>
<keyword evidence="1" id="KW-0732">Signal</keyword>